<evidence type="ECO:0000313" key="2">
    <source>
        <dbReference type="EMBL" id="MEU6821753.1"/>
    </source>
</evidence>
<feature type="compositionally biased region" description="Polar residues" evidence="1">
    <location>
        <begin position="409"/>
        <end position="421"/>
    </location>
</feature>
<feature type="region of interest" description="Disordered" evidence="1">
    <location>
        <begin position="57"/>
        <end position="77"/>
    </location>
</feature>
<reference evidence="2 3" key="1">
    <citation type="submission" date="2024-06" db="EMBL/GenBank/DDBJ databases">
        <title>The Natural Products Discovery Center: Release of the First 8490 Sequenced Strains for Exploring Actinobacteria Biosynthetic Diversity.</title>
        <authorList>
            <person name="Kalkreuter E."/>
            <person name="Kautsar S.A."/>
            <person name="Yang D."/>
            <person name="Bader C.D."/>
            <person name="Teijaro C.N."/>
            <person name="Fluegel L."/>
            <person name="Davis C.M."/>
            <person name="Simpson J.R."/>
            <person name="Lauterbach L."/>
            <person name="Steele A.D."/>
            <person name="Gui C."/>
            <person name="Meng S."/>
            <person name="Li G."/>
            <person name="Viehrig K."/>
            <person name="Ye F."/>
            <person name="Su P."/>
            <person name="Kiefer A.F."/>
            <person name="Nichols A."/>
            <person name="Cepeda A.J."/>
            <person name="Yan W."/>
            <person name="Fan B."/>
            <person name="Jiang Y."/>
            <person name="Adhikari A."/>
            <person name="Zheng C.-J."/>
            <person name="Schuster L."/>
            <person name="Cowan T.M."/>
            <person name="Smanski M.J."/>
            <person name="Chevrette M.G."/>
            <person name="De Carvalho L.P.S."/>
            <person name="Shen B."/>
        </authorList>
    </citation>
    <scope>NUCLEOTIDE SEQUENCE [LARGE SCALE GENOMIC DNA]</scope>
    <source>
        <strain evidence="2 3">NPDC046838</strain>
    </source>
</reference>
<feature type="compositionally biased region" description="Acidic residues" evidence="1">
    <location>
        <begin position="352"/>
        <end position="367"/>
    </location>
</feature>
<feature type="compositionally biased region" description="Basic and acidic residues" evidence="1">
    <location>
        <begin position="57"/>
        <end position="67"/>
    </location>
</feature>
<name>A0ABV3BL55_9ACTN</name>
<protein>
    <submittedName>
        <fullName evidence="2">Uncharacterized protein</fullName>
    </submittedName>
</protein>
<sequence length="454" mass="49552">MKHRFPTLLFVALCGVAPAVLGSLLHWSAWLWGFMSMVTASGSVLLVMTVLSGSRESADPYAPREPEPPTAPTEQPYQETRVVDAALPSAAGGYDFLFSATVWWRPIPELVTRSDGASPALAVSSIVSRALEVVRREEPGRASFARYLLEGELGVPLPDRSGRVKALAADVTLALAPADRERLQKLSDLRKDEEIWEYERQHERNKRRYLGDDVLKSAGSAVVWWLARHENEIEKAVDMIGPLAQITAAANDAEVPELFRHLLVPPVGARSEATVGGPLWGEHGQGGGTFDREEEVGVSDRLLLLLAAVGLKPDMDEYTVFVHRVVRSLEAAGMDEAAEEIRRTLLPVPDVGEGEEQEYAPSGEEDTAGPWSPRFPFPEDPPFTDATADPDTNASTGTFTPEAAESGVGEQSQGWWDTSEGQGHMAPRYSWDASHSSHRPTAPRAREGDDTEES</sequence>
<proteinExistence type="predicted"/>
<accession>A0ABV3BL55</accession>
<organism evidence="2 3">
    <name type="scientific">Streptomyces atriruber</name>
    <dbReference type="NCBI Taxonomy" id="545121"/>
    <lineage>
        <taxon>Bacteria</taxon>
        <taxon>Bacillati</taxon>
        <taxon>Actinomycetota</taxon>
        <taxon>Actinomycetes</taxon>
        <taxon>Kitasatosporales</taxon>
        <taxon>Streptomycetaceae</taxon>
        <taxon>Streptomyces</taxon>
    </lineage>
</organism>
<feature type="compositionally biased region" description="Low complexity" evidence="1">
    <location>
        <begin position="383"/>
        <end position="396"/>
    </location>
</feature>
<dbReference type="EMBL" id="JBEYXV010000006">
    <property type="protein sequence ID" value="MEU6821753.1"/>
    <property type="molecule type" value="Genomic_DNA"/>
</dbReference>
<feature type="region of interest" description="Disordered" evidence="1">
    <location>
        <begin position="345"/>
        <end position="454"/>
    </location>
</feature>
<dbReference type="RefSeq" id="WP_359348138.1">
    <property type="nucleotide sequence ID" value="NZ_JBEYXV010000006.1"/>
</dbReference>
<evidence type="ECO:0000256" key="1">
    <source>
        <dbReference type="SAM" id="MobiDB-lite"/>
    </source>
</evidence>
<keyword evidence="3" id="KW-1185">Reference proteome</keyword>
<dbReference type="Proteomes" id="UP001551176">
    <property type="component" value="Unassembled WGS sequence"/>
</dbReference>
<comment type="caution">
    <text evidence="2">The sequence shown here is derived from an EMBL/GenBank/DDBJ whole genome shotgun (WGS) entry which is preliminary data.</text>
</comment>
<evidence type="ECO:0000313" key="3">
    <source>
        <dbReference type="Proteomes" id="UP001551176"/>
    </source>
</evidence>
<gene>
    <name evidence="2" type="ORF">ABZ921_14065</name>
</gene>